<feature type="transmembrane region" description="Helical" evidence="7">
    <location>
        <begin position="37"/>
        <end position="58"/>
    </location>
</feature>
<proteinExistence type="predicted"/>
<evidence type="ECO:0000256" key="1">
    <source>
        <dbReference type="ARBA" id="ARBA00004141"/>
    </source>
</evidence>
<evidence type="ECO:0000256" key="5">
    <source>
        <dbReference type="ARBA" id="ARBA00023251"/>
    </source>
</evidence>
<name>A0A1H0AEY9_9ACTN</name>
<gene>
    <name evidence="8" type="ORF">SAMN05216259_103513</name>
</gene>
<keyword evidence="5" id="KW-0046">Antibiotic resistance</keyword>
<dbReference type="AlphaFoldDB" id="A0A1H0AEY9"/>
<evidence type="ECO:0000256" key="3">
    <source>
        <dbReference type="ARBA" id="ARBA00022989"/>
    </source>
</evidence>
<dbReference type="RefSeq" id="WP_093783723.1">
    <property type="nucleotide sequence ID" value="NZ_FNIE01000003.1"/>
</dbReference>
<reference evidence="8 9" key="1">
    <citation type="submission" date="2016-10" db="EMBL/GenBank/DDBJ databases">
        <authorList>
            <person name="de Groot N.N."/>
        </authorList>
    </citation>
    <scope>NUCLEOTIDE SEQUENCE [LARGE SCALE GENOMIC DNA]</scope>
    <source>
        <strain evidence="8 9">CGMCC 4.2022</strain>
    </source>
</reference>
<protein>
    <recommendedName>
        <fullName evidence="10">Major facilitator superfamily (MFS) profile domain-containing protein</fullName>
    </recommendedName>
</protein>
<dbReference type="EMBL" id="FNIE01000003">
    <property type="protein sequence ID" value="SDN31871.1"/>
    <property type="molecule type" value="Genomic_DNA"/>
</dbReference>
<comment type="subcellular location">
    <subcellularLocation>
        <location evidence="1">Membrane</location>
        <topology evidence="1">Multi-pass membrane protein</topology>
    </subcellularLocation>
</comment>
<keyword evidence="3 7" id="KW-1133">Transmembrane helix</keyword>
<keyword evidence="2 7" id="KW-0812">Transmembrane</keyword>
<sequence>MLLAPACAAALITGLVLRDRGVRRPMLDLSLLSRPGFLGNAVAASLVTFVLTGPLFVLPSYVQTVLGNGALGTGVRLLPTLGGLAVAARISGVPARRLGPRPVVAAGLLVLAGAAFLGAGTGGGDGYGACALWQTVAGFGFGTALMPAMDTARWAPCPGTGPAADPACCRRCGRPARRSWSRCSAARSLPATGTGWTRPGCRLRPPTAASPR</sequence>
<dbReference type="Gene3D" id="1.20.1250.20">
    <property type="entry name" value="MFS general substrate transporter like domains"/>
    <property type="match status" value="1"/>
</dbReference>
<evidence type="ECO:0000313" key="9">
    <source>
        <dbReference type="Proteomes" id="UP000199341"/>
    </source>
</evidence>
<evidence type="ECO:0000256" key="4">
    <source>
        <dbReference type="ARBA" id="ARBA00023136"/>
    </source>
</evidence>
<dbReference type="OrthoDB" id="9781469at2"/>
<dbReference type="Proteomes" id="UP000199341">
    <property type="component" value="Unassembled WGS sequence"/>
</dbReference>
<evidence type="ECO:0000256" key="7">
    <source>
        <dbReference type="SAM" id="Phobius"/>
    </source>
</evidence>
<dbReference type="PANTHER" id="PTHR42718">
    <property type="entry name" value="MAJOR FACILITATOR SUPERFAMILY MULTIDRUG TRANSPORTER MFSC"/>
    <property type="match status" value="1"/>
</dbReference>
<dbReference type="GO" id="GO:0016020">
    <property type="term" value="C:membrane"/>
    <property type="evidence" value="ECO:0007669"/>
    <property type="project" value="UniProtKB-SubCell"/>
</dbReference>
<evidence type="ECO:0000313" key="8">
    <source>
        <dbReference type="EMBL" id="SDN31871.1"/>
    </source>
</evidence>
<accession>A0A1H0AEY9</accession>
<dbReference type="InterPro" id="IPR036259">
    <property type="entry name" value="MFS_trans_sf"/>
</dbReference>
<organism evidence="8 9">
    <name type="scientific">Actinacidiphila guanduensis</name>
    <dbReference type="NCBI Taxonomy" id="310781"/>
    <lineage>
        <taxon>Bacteria</taxon>
        <taxon>Bacillati</taxon>
        <taxon>Actinomycetota</taxon>
        <taxon>Actinomycetes</taxon>
        <taxon>Kitasatosporales</taxon>
        <taxon>Streptomycetaceae</taxon>
        <taxon>Actinacidiphila</taxon>
    </lineage>
</organism>
<evidence type="ECO:0000256" key="6">
    <source>
        <dbReference type="SAM" id="MobiDB-lite"/>
    </source>
</evidence>
<evidence type="ECO:0000256" key="2">
    <source>
        <dbReference type="ARBA" id="ARBA00022692"/>
    </source>
</evidence>
<dbReference type="PANTHER" id="PTHR42718:SF42">
    <property type="entry name" value="EXPORT PROTEIN"/>
    <property type="match status" value="1"/>
</dbReference>
<evidence type="ECO:0008006" key="10">
    <source>
        <dbReference type="Google" id="ProtNLM"/>
    </source>
</evidence>
<dbReference type="STRING" id="310781.SAMN05216259_103513"/>
<feature type="region of interest" description="Disordered" evidence="6">
    <location>
        <begin position="189"/>
        <end position="212"/>
    </location>
</feature>
<keyword evidence="4 7" id="KW-0472">Membrane</keyword>
<dbReference type="SUPFAM" id="SSF103473">
    <property type="entry name" value="MFS general substrate transporter"/>
    <property type="match status" value="1"/>
</dbReference>
<dbReference type="GO" id="GO:0046677">
    <property type="term" value="P:response to antibiotic"/>
    <property type="evidence" value="ECO:0007669"/>
    <property type="project" value="UniProtKB-KW"/>
</dbReference>
<keyword evidence="9" id="KW-1185">Reference proteome</keyword>
<feature type="transmembrane region" description="Helical" evidence="7">
    <location>
        <begin position="103"/>
        <end position="120"/>
    </location>
</feature>